<dbReference type="PROSITE" id="PS00237">
    <property type="entry name" value="G_PROTEIN_RECEP_F1_1"/>
    <property type="match status" value="1"/>
</dbReference>
<keyword evidence="3 10" id="KW-1133">Transmembrane helix</keyword>
<comment type="subcellular location">
    <subcellularLocation>
        <location evidence="1">Membrane</location>
        <topology evidence="1">Multi-pass membrane protein</topology>
    </subcellularLocation>
</comment>
<dbReference type="Proteomes" id="UP001283361">
    <property type="component" value="Unassembled WGS sequence"/>
</dbReference>
<feature type="domain" description="G-protein coupled receptors family 1 profile" evidence="11">
    <location>
        <begin position="131"/>
        <end position="669"/>
    </location>
</feature>
<evidence type="ECO:0000256" key="10">
    <source>
        <dbReference type="SAM" id="Phobius"/>
    </source>
</evidence>
<dbReference type="GO" id="GO:0004930">
    <property type="term" value="F:G protein-coupled receptor activity"/>
    <property type="evidence" value="ECO:0007669"/>
    <property type="project" value="UniProtKB-KW"/>
</dbReference>
<feature type="compositionally biased region" description="Low complexity" evidence="9">
    <location>
        <begin position="551"/>
        <end position="561"/>
    </location>
</feature>
<proteinExistence type="inferred from homology"/>
<feature type="transmembrane region" description="Helical" evidence="10">
    <location>
        <begin position="610"/>
        <end position="629"/>
    </location>
</feature>
<feature type="transmembrane region" description="Helical" evidence="10">
    <location>
        <begin position="189"/>
        <end position="210"/>
    </location>
</feature>
<dbReference type="PROSITE" id="PS50262">
    <property type="entry name" value="G_PROTEIN_RECEP_F1_2"/>
    <property type="match status" value="1"/>
</dbReference>
<gene>
    <name evidence="12" type="ORF">RRG08_032242</name>
</gene>
<dbReference type="Gene3D" id="1.20.1070.10">
    <property type="entry name" value="Rhodopsin 7-helix transmembrane proteins"/>
    <property type="match status" value="2"/>
</dbReference>
<feature type="transmembrane region" description="Helical" evidence="10">
    <location>
        <begin position="112"/>
        <end position="139"/>
    </location>
</feature>
<sequence>MSSGVKKIPTSSKVWNCSEDLLKTASTVDFSRLTMTVGTPKGSNKETCQTKTSGAYLLNCCPLLGFPTRTKQESAKMTSAEESHLFNLTGNGSFWGNGSLEDPFFNPFHVPFYRFMFIVIYVVIFVMCVVGNILILIVATKSTRMKTRTNFFLANLAAADLGVGVFCVLPNLLKFLYLQWLLGQVMCKLYYFFENFCFCSSVLLLAAIAVERYIAVMHPLRVRGMFTTRRMHVAQVIIWIIAALYNIPLMVEFDTHTFSMGVNSSFTICLYNPDSFDMRAFYTANLVLWYILPLATMSVTYAAISWTLWGATEKLGSSGGSSSTLGSVVTLQKGGTGFVTQAAANSSRGYNFPDGRAPGVEGRGFRAERSSGGVSSDSNHSSSSVFREEPSDSPDKGCCYSYRRFLPNNSNNNFHHADVYQSMEEERSVESNGEKVIQQTLAPLNSETCMCNLCRVSTSKRKFPSQPADARGRRLPVCWSWAALPCQQSTELNASNGRAVSFNNDDRNSTLFEMVRLRRSCHTGNLQKATLERQRVLMCNNANQPSLGMARGSTKSRLSSRSSDHSEMGHFNKDGCCGRGLKRKLSLHRCQRSRCLPSPSQRVLASRRRVVRLLVVVLVTFAACVLPHHVRLVIYSWNVNLGTSVGSGFLAPVAFVLLYLNSALNPVLYSILSESFRRGVYECLRSCKRKSHLTLRRRRNNGHGCWDGVNSSYRNNVQMRTTQRSQD</sequence>
<comment type="similarity">
    <text evidence="8">Belongs to the G-protein coupled receptor 1 family.</text>
</comment>
<evidence type="ECO:0000313" key="12">
    <source>
        <dbReference type="EMBL" id="KAK3796940.1"/>
    </source>
</evidence>
<dbReference type="InterPro" id="IPR000276">
    <property type="entry name" value="GPCR_Rhodpsn"/>
</dbReference>
<evidence type="ECO:0000256" key="7">
    <source>
        <dbReference type="ARBA" id="ARBA00023224"/>
    </source>
</evidence>
<keyword evidence="4 8" id="KW-0297">G-protein coupled receptor</keyword>
<dbReference type="GO" id="GO:0005886">
    <property type="term" value="C:plasma membrane"/>
    <property type="evidence" value="ECO:0007669"/>
    <property type="project" value="TreeGrafter"/>
</dbReference>
<dbReference type="InterPro" id="IPR017452">
    <property type="entry name" value="GPCR_Rhodpsn_7TM"/>
</dbReference>
<reference evidence="12" key="1">
    <citation type="journal article" date="2023" name="G3 (Bethesda)">
        <title>A reference genome for the long-term kleptoplast-retaining sea slug Elysia crispata morphotype clarki.</title>
        <authorList>
            <person name="Eastman K.E."/>
            <person name="Pendleton A.L."/>
            <person name="Shaikh M.A."/>
            <person name="Suttiyut T."/>
            <person name="Ogas R."/>
            <person name="Tomko P."/>
            <person name="Gavelis G."/>
            <person name="Widhalm J.R."/>
            <person name="Wisecaver J.H."/>
        </authorList>
    </citation>
    <scope>NUCLEOTIDE SEQUENCE</scope>
    <source>
        <strain evidence="12">ECLA1</strain>
    </source>
</reference>
<keyword evidence="13" id="KW-1185">Reference proteome</keyword>
<evidence type="ECO:0000256" key="3">
    <source>
        <dbReference type="ARBA" id="ARBA00022989"/>
    </source>
</evidence>
<evidence type="ECO:0000256" key="2">
    <source>
        <dbReference type="ARBA" id="ARBA00022692"/>
    </source>
</evidence>
<dbReference type="PRINTS" id="PR00237">
    <property type="entry name" value="GPCRRHODOPSN"/>
</dbReference>
<feature type="compositionally biased region" description="Low complexity" evidence="9">
    <location>
        <begin position="370"/>
        <end position="385"/>
    </location>
</feature>
<feature type="transmembrane region" description="Helical" evidence="10">
    <location>
        <begin position="151"/>
        <end position="177"/>
    </location>
</feature>
<keyword evidence="7 8" id="KW-0807">Transducer</keyword>
<dbReference type="EMBL" id="JAWDGP010000828">
    <property type="protein sequence ID" value="KAK3796940.1"/>
    <property type="molecule type" value="Genomic_DNA"/>
</dbReference>
<evidence type="ECO:0000313" key="13">
    <source>
        <dbReference type="Proteomes" id="UP001283361"/>
    </source>
</evidence>
<evidence type="ECO:0000256" key="8">
    <source>
        <dbReference type="RuleBase" id="RU000688"/>
    </source>
</evidence>
<comment type="caution">
    <text evidence="12">The sequence shown here is derived from an EMBL/GenBank/DDBJ whole genome shotgun (WGS) entry which is preliminary data.</text>
</comment>
<dbReference type="PANTHER" id="PTHR24243">
    <property type="entry name" value="G-PROTEIN COUPLED RECEPTOR"/>
    <property type="match status" value="1"/>
</dbReference>
<protein>
    <recommendedName>
        <fullName evidence="11">G-protein coupled receptors family 1 profile domain-containing protein</fullName>
    </recommendedName>
</protein>
<organism evidence="12 13">
    <name type="scientific">Elysia crispata</name>
    <name type="common">lettuce slug</name>
    <dbReference type="NCBI Taxonomy" id="231223"/>
    <lineage>
        <taxon>Eukaryota</taxon>
        <taxon>Metazoa</taxon>
        <taxon>Spiralia</taxon>
        <taxon>Lophotrochozoa</taxon>
        <taxon>Mollusca</taxon>
        <taxon>Gastropoda</taxon>
        <taxon>Heterobranchia</taxon>
        <taxon>Euthyneura</taxon>
        <taxon>Panpulmonata</taxon>
        <taxon>Sacoglossa</taxon>
        <taxon>Placobranchoidea</taxon>
        <taxon>Plakobranchidae</taxon>
        <taxon>Elysia</taxon>
    </lineage>
</organism>
<dbReference type="PANTHER" id="PTHR24243:SF224">
    <property type="entry name" value="G-PROTEIN COUPLED RECEPTOR 19-RELATED"/>
    <property type="match status" value="1"/>
</dbReference>
<dbReference type="Pfam" id="PF00001">
    <property type="entry name" value="7tm_1"/>
    <property type="match status" value="1"/>
</dbReference>
<keyword evidence="5 10" id="KW-0472">Membrane</keyword>
<evidence type="ECO:0000259" key="11">
    <source>
        <dbReference type="PROSITE" id="PS50262"/>
    </source>
</evidence>
<dbReference type="SUPFAM" id="SSF81321">
    <property type="entry name" value="Family A G protein-coupled receptor-like"/>
    <property type="match status" value="2"/>
</dbReference>
<feature type="transmembrane region" description="Helical" evidence="10">
    <location>
        <begin position="287"/>
        <end position="309"/>
    </location>
</feature>
<evidence type="ECO:0000256" key="4">
    <source>
        <dbReference type="ARBA" id="ARBA00023040"/>
    </source>
</evidence>
<feature type="transmembrane region" description="Helical" evidence="10">
    <location>
        <begin position="649"/>
        <end position="672"/>
    </location>
</feature>
<feature type="compositionally biased region" description="Basic and acidic residues" evidence="9">
    <location>
        <begin position="386"/>
        <end position="395"/>
    </location>
</feature>
<keyword evidence="6 8" id="KW-0675">Receptor</keyword>
<evidence type="ECO:0000256" key="6">
    <source>
        <dbReference type="ARBA" id="ARBA00023170"/>
    </source>
</evidence>
<evidence type="ECO:0000256" key="9">
    <source>
        <dbReference type="SAM" id="MobiDB-lite"/>
    </source>
</evidence>
<evidence type="ECO:0000256" key="5">
    <source>
        <dbReference type="ARBA" id="ARBA00023136"/>
    </source>
</evidence>
<dbReference type="AlphaFoldDB" id="A0AAE1AZC8"/>
<accession>A0AAE1AZC8</accession>
<feature type="region of interest" description="Disordered" evidence="9">
    <location>
        <begin position="349"/>
        <end position="395"/>
    </location>
</feature>
<name>A0AAE1AZC8_9GAST</name>
<keyword evidence="2 8" id="KW-0812">Transmembrane</keyword>
<evidence type="ECO:0000256" key="1">
    <source>
        <dbReference type="ARBA" id="ARBA00004141"/>
    </source>
</evidence>
<feature type="transmembrane region" description="Helical" evidence="10">
    <location>
        <begin position="231"/>
        <end position="251"/>
    </location>
</feature>
<feature type="region of interest" description="Disordered" evidence="9">
    <location>
        <begin position="548"/>
        <end position="567"/>
    </location>
</feature>